<keyword evidence="2" id="KW-0812">Transmembrane</keyword>
<dbReference type="Pfam" id="PF11902">
    <property type="entry name" value="DUF3422"/>
    <property type="match status" value="1"/>
</dbReference>
<evidence type="ECO:0000256" key="2">
    <source>
        <dbReference type="SAM" id="Phobius"/>
    </source>
</evidence>
<name>A0A845Q798_9HYPH</name>
<dbReference type="InterPro" id="IPR021830">
    <property type="entry name" value="DUF3422"/>
</dbReference>
<sequence length="465" mass="50822">MPGLKAMTAHPLRQQLNDEVHSRPSADVHAPMMVTQIATITGETGVEAEREMLRGLARDMGVSTPENFGNHLAIDLGTDETAVRLVWERHTEFSTYAFSRPCPELAPDTAGGAGNKDAARADVPDLNEVFLNSPLASIPEDWRARLPGEVLVGINLLAIPGNASDIEARLPEVFNGNKCVGAGMSGGRAAAWTDFRLHDDDGMSRILVANQTLRPGRLGRLVQRLLDVETYRMMALLAFPLAREVTPDLGSIETELSTLAAETARIRNLEDEQRLLAQLSTLAARAEDLAARTHYRFSAARAYHQLVDRRISELDEVKREGLQQIGTFMDRRLGPAMRTCTAVADRLEAVSARISRASSLLNTRVEVALQEQNQTLLRSMESRTRLQVRLQETVEGLSAVAITYYLVGLIAYVLKAMEKAGHPVNPTLMTGLIAPFVLAAAYMAMRQIRKRVTRSGIAGGAGGDL</sequence>
<accession>A0A845Q798</accession>
<feature type="transmembrane region" description="Helical" evidence="2">
    <location>
        <begin position="393"/>
        <end position="414"/>
    </location>
</feature>
<evidence type="ECO:0000313" key="3">
    <source>
        <dbReference type="EMBL" id="NBG94179.1"/>
    </source>
</evidence>
<gene>
    <name evidence="3" type="ORF">GTQ45_00370</name>
</gene>
<dbReference type="Proteomes" id="UP000470384">
    <property type="component" value="Unassembled WGS sequence"/>
</dbReference>
<keyword evidence="2" id="KW-1133">Transmembrane helix</keyword>
<proteinExistence type="predicted"/>
<dbReference type="GeneID" id="300656235"/>
<keyword evidence="1" id="KW-0175">Coiled coil</keyword>
<feature type="coiled-coil region" evidence="1">
    <location>
        <begin position="252"/>
        <end position="289"/>
    </location>
</feature>
<comment type="caution">
    <text evidence="3">The sequence shown here is derived from an EMBL/GenBank/DDBJ whole genome shotgun (WGS) entry which is preliminary data.</text>
</comment>
<dbReference type="OrthoDB" id="9767470at2"/>
<keyword evidence="4" id="KW-1185">Reference proteome</keyword>
<keyword evidence="2" id="KW-0472">Membrane</keyword>
<organism evidence="3 4">
    <name type="scientific">Pyruvatibacter mobilis</name>
    <dbReference type="NCBI Taxonomy" id="1712261"/>
    <lineage>
        <taxon>Bacteria</taxon>
        <taxon>Pseudomonadati</taxon>
        <taxon>Pseudomonadota</taxon>
        <taxon>Alphaproteobacteria</taxon>
        <taxon>Hyphomicrobiales</taxon>
        <taxon>Parvibaculaceae</taxon>
        <taxon>Pyruvatibacter</taxon>
    </lineage>
</organism>
<evidence type="ECO:0000256" key="1">
    <source>
        <dbReference type="SAM" id="Coils"/>
    </source>
</evidence>
<reference evidence="3 4" key="1">
    <citation type="journal article" date="2016" name="Int. J. Syst. Evol. Microbiol.">
        <title>Pyruvatibacter mobilis gen. nov., sp. nov., a marine bacterium from the culture broth of Picochlorum sp. 122.</title>
        <authorList>
            <person name="Wang G."/>
            <person name="Tang M."/>
            <person name="Wu H."/>
            <person name="Dai S."/>
            <person name="Li T."/>
            <person name="Chen C."/>
            <person name="He H."/>
            <person name="Fan J."/>
            <person name="Xiang W."/>
            <person name="Li X."/>
        </authorList>
    </citation>
    <scope>NUCLEOTIDE SEQUENCE [LARGE SCALE GENOMIC DNA]</scope>
    <source>
        <strain evidence="3 4">GYP-11</strain>
    </source>
</reference>
<dbReference type="AlphaFoldDB" id="A0A845Q798"/>
<protein>
    <submittedName>
        <fullName evidence="3">DUF3422 family protein</fullName>
    </submittedName>
</protein>
<feature type="transmembrane region" description="Helical" evidence="2">
    <location>
        <begin position="426"/>
        <end position="445"/>
    </location>
</feature>
<dbReference type="RefSeq" id="WP_036264025.1">
    <property type="nucleotide sequence ID" value="NZ_BMHN01000001.1"/>
</dbReference>
<dbReference type="EMBL" id="WXYQ01000001">
    <property type="protein sequence ID" value="NBG94179.1"/>
    <property type="molecule type" value="Genomic_DNA"/>
</dbReference>
<evidence type="ECO:0000313" key="4">
    <source>
        <dbReference type="Proteomes" id="UP000470384"/>
    </source>
</evidence>